<name>A0A4U5M8Z6_STECR</name>
<dbReference type="Gene3D" id="3.20.20.80">
    <property type="entry name" value="Glycosidases"/>
    <property type="match status" value="1"/>
</dbReference>
<dbReference type="OrthoDB" id="2866996at2759"/>
<reference evidence="2 3" key="1">
    <citation type="journal article" date="2015" name="Genome Biol.">
        <title>Comparative genomics of Steinernema reveals deeply conserved gene regulatory networks.</title>
        <authorList>
            <person name="Dillman A.R."/>
            <person name="Macchietto M."/>
            <person name="Porter C.F."/>
            <person name="Rogers A."/>
            <person name="Williams B."/>
            <person name="Antoshechkin I."/>
            <person name="Lee M.M."/>
            <person name="Goodwin Z."/>
            <person name="Lu X."/>
            <person name="Lewis E.E."/>
            <person name="Goodrich-Blair H."/>
            <person name="Stock S.P."/>
            <person name="Adams B.J."/>
            <person name="Sternberg P.W."/>
            <person name="Mortazavi A."/>
        </authorList>
    </citation>
    <scope>NUCLEOTIDE SEQUENCE [LARGE SCALE GENOMIC DNA]</scope>
    <source>
        <strain evidence="2 3">ALL</strain>
    </source>
</reference>
<dbReference type="GO" id="GO:0004567">
    <property type="term" value="F:beta-mannosidase activity"/>
    <property type="evidence" value="ECO:0007669"/>
    <property type="project" value="TreeGrafter"/>
</dbReference>
<dbReference type="PANTHER" id="PTHR43730:SF1">
    <property type="entry name" value="BETA-MANNOSIDASE"/>
    <property type="match status" value="1"/>
</dbReference>
<keyword evidence="3" id="KW-1185">Reference proteome</keyword>
<comment type="caution">
    <text evidence="2">The sequence shown here is derived from an EMBL/GenBank/DDBJ whole genome shotgun (WGS) entry which is preliminary data.</text>
</comment>
<dbReference type="SUPFAM" id="SSF51445">
    <property type="entry name" value="(Trans)glycosidases"/>
    <property type="match status" value="1"/>
</dbReference>
<dbReference type="PANTHER" id="PTHR43730">
    <property type="entry name" value="BETA-MANNOSIDASE"/>
    <property type="match status" value="1"/>
</dbReference>
<reference evidence="2 3" key="2">
    <citation type="journal article" date="2019" name="G3 (Bethesda)">
        <title>Hybrid Assembly of the Genome of the Entomopathogenic Nematode Steinernema carpocapsae Identifies the X-Chromosome.</title>
        <authorList>
            <person name="Serra L."/>
            <person name="Macchietto M."/>
            <person name="Macias-Munoz A."/>
            <person name="McGill C.J."/>
            <person name="Rodriguez I.M."/>
            <person name="Rodriguez B."/>
            <person name="Murad R."/>
            <person name="Mortazavi A."/>
        </authorList>
    </citation>
    <scope>NUCLEOTIDE SEQUENCE [LARGE SCALE GENOMIC DNA]</scope>
    <source>
        <strain evidence="2 3">ALL</strain>
    </source>
</reference>
<gene>
    <name evidence="2" type="ORF">L596_025833</name>
</gene>
<evidence type="ECO:0000313" key="2">
    <source>
        <dbReference type="EMBL" id="TKR65428.1"/>
    </source>
</evidence>
<keyword evidence="1" id="KW-0378">Hydrolase</keyword>
<dbReference type="GO" id="GO:0006516">
    <property type="term" value="P:glycoprotein catabolic process"/>
    <property type="evidence" value="ECO:0007669"/>
    <property type="project" value="TreeGrafter"/>
</dbReference>
<sequence length="115" mass="13550">MTQYINESEWYYTSDDTIHRQHHPGGFVTVLKQLPKSCNQSNIFSCLRGEFMSQLAYLSQFHQAIAYEAQTEHYRRWRGRLNGFGQGNTMCGLYWHLVDEFVNLTIWLRPSLLAT</sequence>
<dbReference type="InterPro" id="IPR050887">
    <property type="entry name" value="Beta-mannosidase_GH2"/>
</dbReference>
<proteinExistence type="predicted"/>
<dbReference type="Proteomes" id="UP000298663">
    <property type="component" value="Unassembled WGS sequence"/>
</dbReference>
<dbReference type="STRING" id="34508.A0A4U5M8Z6"/>
<accession>A0A4U5M8Z6</accession>
<protein>
    <submittedName>
        <fullName evidence="2">Uncharacterized protein</fullName>
    </submittedName>
</protein>
<evidence type="ECO:0000313" key="3">
    <source>
        <dbReference type="Proteomes" id="UP000298663"/>
    </source>
</evidence>
<dbReference type="InterPro" id="IPR017853">
    <property type="entry name" value="GH"/>
</dbReference>
<evidence type="ECO:0000256" key="1">
    <source>
        <dbReference type="ARBA" id="ARBA00023295"/>
    </source>
</evidence>
<organism evidence="2 3">
    <name type="scientific">Steinernema carpocapsae</name>
    <name type="common">Entomopathogenic nematode</name>
    <dbReference type="NCBI Taxonomy" id="34508"/>
    <lineage>
        <taxon>Eukaryota</taxon>
        <taxon>Metazoa</taxon>
        <taxon>Ecdysozoa</taxon>
        <taxon>Nematoda</taxon>
        <taxon>Chromadorea</taxon>
        <taxon>Rhabditida</taxon>
        <taxon>Tylenchina</taxon>
        <taxon>Panagrolaimomorpha</taxon>
        <taxon>Strongyloidoidea</taxon>
        <taxon>Steinernematidae</taxon>
        <taxon>Steinernema</taxon>
    </lineage>
</organism>
<keyword evidence="1" id="KW-0326">Glycosidase</keyword>
<dbReference type="AlphaFoldDB" id="A0A4U5M8Z6"/>
<dbReference type="EMBL" id="AZBU02000009">
    <property type="protein sequence ID" value="TKR65428.1"/>
    <property type="molecule type" value="Genomic_DNA"/>
</dbReference>